<keyword evidence="3" id="KW-1185">Reference proteome</keyword>
<name>A0A7Y6QAD2_9HYPH</name>
<evidence type="ECO:0000313" key="3">
    <source>
        <dbReference type="Proteomes" id="UP000520198"/>
    </source>
</evidence>
<organism evidence="2 3">
    <name type="scientific">Ensifer oleiphilus</name>
    <dbReference type="NCBI Taxonomy" id="2742698"/>
    <lineage>
        <taxon>Bacteria</taxon>
        <taxon>Pseudomonadati</taxon>
        <taxon>Pseudomonadota</taxon>
        <taxon>Alphaproteobacteria</taxon>
        <taxon>Hyphomicrobiales</taxon>
        <taxon>Rhizobiaceae</taxon>
        <taxon>Sinorhizobium/Ensifer group</taxon>
        <taxon>Ensifer</taxon>
    </lineage>
</organism>
<gene>
    <name evidence="2" type="ORF">HT585_24140</name>
</gene>
<dbReference type="RefSeq" id="WP_176355329.1">
    <property type="nucleotide sequence ID" value="NZ_JABWDU010000007.1"/>
</dbReference>
<dbReference type="AlphaFoldDB" id="A0A7Y6QAD2"/>
<reference evidence="2 3" key="1">
    <citation type="submission" date="2020-06" db="EMBL/GenBank/DDBJ databases">
        <authorList>
            <person name="Grouzdev D.S."/>
        </authorList>
    </citation>
    <scope>NUCLEOTIDE SEQUENCE [LARGE SCALE GENOMIC DNA]</scope>
    <source>
        <strain evidence="2 3">HO-A22</strain>
    </source>
</reference>
<dbReference type="EMBL" id="JABWDU010000007">
    <property type="protein sequence ID" value="NVD41962.1"/>
    <property type="molecule type" value="Genomic_DNA"/>
</dbReference>
<keyword evidence="1" id="KW-1133">Transmembrane helix</keyword>
<feature type="transmembrane region" description="Helical" evidence="1">
    <location>
        <begin position="78"/>
        <end position="97"/>
    </location>
</feature>
<evidence type="ECO:0000256" key="1">
    <source>
        <dbReference type="SAM" id="Phobius"/>
    </source>
</evidence>
<proteinExistence type="predicted"/>
<sequence length="101" mass="10637">MGHSGYETGDNVTIAGVVDEVLETSSESNATLTPQAQLEALRAELATLRGELGSIISGTSRLAVTEAAILLETTQNRIRSHLAPVLIAAGFIGYLWGASRR</sequence>
<comment type="caution">
    <text evidence="2">The sequence shown here is derived from an EMBL/GenBank/DDBJ whole genome shotgun (WGS) entry which is preliminary data.</text>
</comment>
<keyword evidence="1" id="KW-0472">Membrane</keyword>
<accession>A0A7Y6QAD2</accession>
<evidence type="ECO:0000313" key="2">
    <source>
        <dbReference type="EMBL" id="NVD41962.1"/>
    </source>
</evidence>
<protein>
    <submittedName>
        <fullName evidence="2">Uncharacterized protein</fullName>
    </submittedName>
</protein>
<keyword evidence="1" id="KW-0812">Transmembrane</keyword>
<dbReference type="Proteomes" id="UP000520198">
    <property type="component" value="Unassembled WGS sequence"/>
</dbReference>